<dbReference type="InterPro" id="IPR002933">
    <property type="entry name" value="Peptidase_M20"/>
</dbReference>
<keyword evidence="4" id="KW-0378">Hydrolase</keyword>
<evidence type="ECO:0000256" key="3">
    <source>
        <dbReference type="ARBA" id="ARBA00022723"/>
    </source>
</evidence>
<proteinExistence type="inferred from homology"/>
<dbReference type="GO" id="GO:0016787">
    <property type="term" value="F:hydrolase activity"/>
    <property type="evidence" value="ECO:0007669"/>
    <property type="project" value="UniProtKB-KW"/>
</dbReference>
<sequence length="422" mass="43712">MSSTTDHLARHPTPSRPPAPLERRALELIDESDLVGLTQLLIRQPGQNPPGQEAATVAALVGACLDHDLAVRTSTAADGRDNVHATTRAGEGPGLLLLGHTDVVPIGEGWTVDPIDGVVRDGRIFGRGSTDMLGGLAACVIAMSAVQRAAAETQTALTGPIELAATVDEEEGGLGIRHLMQESHPPYLGCITAEPTDLQTIIAARGDCYLDITVHGVAAHSGRPSDGCNAIYGAARIIESLRAWHDELASHAHPLAGAATWSVGQVDGGQGTAIVPARCRVQADRRLLPGEDPAQVLESVRQRIATLRLQNDGLSFEIVMPMSMPGFDTSATDPFPVAVDAALAESGGPGLPLGGWTAACDGGYIACDLGVPTVVLGPGSVNDQAHRPDESVAIAELLVAARTYALTAARLLGPGNPRPEGD</sequence>
<evidence type="ECO:0000313" key="8">
    <source>
        <dbReference type="EMBL" id="TWP35713.1"/>
    </source>
</evidence>
<dbReference type="PANTHER" id="PTHR43808">
    <property type="entry name" value="ACETYLORNITHINE DEACETYLASE"/>
    <property type="match status" value="1"/>
</dbReference>
<dbReference type="InterPro" id="IPR001261">
    <property type="entry name" value="ArgE/DapE_CS"/>
</dbReference>
<keyword evidence="3" id="KW-0479">Metal-binding</keyword>
<dbReference type="RefSeq" id="WP_146317187.1">
    <property type="nucleotide sequence ID" value="NZ_VCQV01000017.1"/>
</dbReference>
<reference evidence="8 9" key="2">
    <citation type="submission" date="2019-08" db="EMBL/GenBank/DDBJ databases">
        <title>Jejuicoccus antrihumi gen. nov., sp. nov., a new member of the family Dermacoccaceae isolated from a cave.</title>
        <authorList>
            <person name="Schumann P."/>
            <person name="Kim I.S."/>
        </authorList>
    </citation>
    <scope>NUCLEOTIDE SEQUENCE [LARGE SCALE GENOMIC DNA]</scope>
    <source>
        <strain evidence="8 9">C5-26</strain>
    </source>
</reference>
<dbReference type="InterPro" id="IPR050072">
    <property type="entry name" value="Peptidase_M20A"/>
</dbReference>
<dbReference type="SUPFAM" id="SSF55031">
    <property type="entry name" value="Bacterial exopeptidase dimerisation domain"/>
    <property type="match status" value="1"/>
</dbReference>
<evidence type="ECO:0000313" key="9">
    <source>
        <dbReference type="Proteomes" id="UP000320244"/>
    </source>
</evidence>
<dbReference type="Proteomes" id="UP000320244">
    <property type="component" value="Unassembled WGS sequence"/>
</dbReference>
<keyword evidence="5" id="KW-0862">Zinc</keyword>
<dbReference type="Pfam" id="PF07687">
    <property type="entry name" value="M20_dimer"/>
    <property type="match status" value="1"/>
</dbReference>
<gene>
    <name evidence="8" type="ORF">FGL98_12960</name>
</gene>
<accession>A0A563E0G6</accession>
<name>A0A563E0G6_9MICO</name>
<evidence type="ECO:0000256" key="5">
    <source>
        <dbReference type="ARBA" id="ARBA00022833"/>
    </source>
</evidence>
<dbReference type="EMBL" id="VCQV01000017">
    <property type="protein sequence ID" value="TWP35713.1"/>
    <property type="molecule type" value="Genomic_DNA"/>
</dbReference>
<dbReference type="SUPFAM" id="SSF53187">
    <property type="entry name" value="Zn-dependent exopeptidases"/>
    <property type="match status" value="1"/>
</dbReference>
<dbReference type="InterPro" id="IPR011650">
    <property type="entry name" value="Peptidase_M20_dimer"/>
</dbReference>
<organism evidence="8 9">
    <name type="scientific">Leekyejoonella antrihumi</name>
    <dbReference type="NCBI Taxonomy" id="1660198"/>
    <lineage>
        <taxon>Bacteria</taxon>
        <taxon>Bacillati</taxon>
        <taxon>Actinomycetota</taxon>
        <taxon>Actinomycetes</taxon>
        <taxon>Micrococcales</taxon>
        <taxon>Dermacoccaceae</taxon>
        <taxon>Leekyejoonella</taxon>
    </lineage>
</organism>
<dbReference type="CDD" id="cd08659">
    <property type="entry name" value="M20_ArgE_DapE-like"/>
    <property type="match status" value="1"/>
</dbReference>
<dbReference type="PROSITE" id="PS00758">
    <property type="entry name" value="ARGE_DAPE_CPG2_1"/>
    <property type="match status" value="1"/>
</dbReference>
<comment type="cofactor">
    <cofactor evidence="1">
        <name>Zn(2+)</name>
        <dbReference type="ChEBI" id="CHEBI:29105"/>
    </cofactor>
</comment>
<dbReference type="Gene3D" id="3.40.630.10">
    <property type="entry name" value="Zn peptidases"/>
    <property type="match status" value="2"/>
</dbReference>
<dbReference type="AlphaFoldDB" id="A0A563E0G6"/>
<evidence type="ECO:0000259" key="7">
    <source>
        <dbReference type="Pfam" id="PF07687"/>
    </source>
</evidence>
<dbReference type="PANTHER" id="PTHR43808:SF8">
    <property type="entry name" value="PEPTIDASE M20 DIMERISATION DOMAIN-CONTAINING PROTEIN"/>
    <property type="match status" value="1"/>
</dbReference>
<comment type="caution">
    <text evidence="8">The sequence shown here is derived from an EMBL/GenBank/DDBJ whole genome shotgun (WGS) entry which is preliminary data.</text>
</comment>
<evidence type="ECO:0000256" key="1">
    <source>
        <dbReference type="ARBA" id="ARBA00001947"/>
    </source>
</evidence>
<feature type="region of interest" description="Disordered" evidence="6">
    <location>
        <begin position="1"/>
        <end position="20"/>
    </location>
</feature>
<dbReference type="OrthoDB" id="7055905at2"/>
<reference evidence="8 9" key="1">
    <citation type="submission" date="2019-05" db="EMBL/GenBank/DDBJ databases">
        <authorList>
            <person name="Lee S.D."/>
        </authorList>
    </citation>
    <scope>NUCLEOTIDE SEQUENCE [LARGE SCALE GENOMIC DNA]</scope>
    <source>
        <strain evidence="8 9">C5-26</strain>
    </source>
</reference>
<comment type="similarity">
    <text evidence="2">Belongs to the peptidase M20A family.</text>
</comment>
<protein>
    <submittedName>
        <fullName evidence="8">M20 family metallopeptidase</fullName>
    </submittedName>
</protein>
<evidence type="ECO:0000256" key="6">
    <source>
        <dbReference type="SAM" id="MobiDB-lite"/>
    </source>
</evidence>
<feature type="domain" description="Peptidase M20 dimerisation" evidence="7">
    <location>
        <begin position="203"/>
        <end position="307"/>
    </location>
</feature>
<dbReference type="InterPro" id="IPR036264">
    <property type="entry name" value="Bact_exopeptidase_dim_dom"/>
</dbReference>
<dbReference type="Pfam" id="PF01546">
    <property type="entry name" value="Peptidase_M20"/>
    <property type="match status" value="1"/>
</dbReference>
<keyword evidence="9" id="KW-1185">Reference proteome</keyword>
<evidence type="ECO:0000256" key="4">
    <source>
        <dbReference type="ARBA" id="ARBA00022801"/>
    </source>
</evidence>
<dbReference type="GO" id="GO:0046872">
    <property type="term" value="F:metal ion binding"/>
    <property type="evidence" value="ECO:0007669"/>
    <property type="project" value="UniProtKB-KW"/>
</dbReference>
<dbReference type="Gene3D" id="3.30.70.360">
    <property type="match status" value="1"/>
</dbReference>
<evidence type="ECO:0000256" key="2">
    <source>
        <dbReference type="ARBA" id="ARBA00006247"/>
    </source>
</evidence>